<sequence>MRIAGLRLHGITSAPPATPPVHASGVQGLNEPASSTASRQARRLLSLHRTRSKLRQTAFALSATTQVAEPCPRLPFSDRRTSRSMRTTQTRLSPTDPEPTHPRTNFLLHESATYKLLRERAKSKERGRGRRAATSRELRPKRERRLASGRDSGGQRARERAAASEWERERRPVSERERRNQRAGEREAAGERGRDREADWLRAGWRQAGIWRENERVMIEWLSASCVSA</sequence>
<accession>A0A5N6R3L6</accession>
<evidence type="ECO:0000313" key="2">
    <source>
        <dbReference type="EMBL" id="KAE8055550.1"/>
    </source>
</evidence>
<proteinExistence type="predicted"/>
<evidence type="ECO:0000256" key="1">
    <source>
        <dbReference type="SAM" id="MobiDB-lite"/>
    </source>
</evidence>
<protein>
    <submittedName>
        <fullName evidence="2">Uncharacterized protein</fullName>
    </submittedName>
</protein>
<feature type="region of interest" description="Disordered" evidence="1">
    <location>
        <begin position="1"/>
        <end position="38"/>
    </location>
</feature>
<name>A0A5N6R3L6_9ROSI</name>
<reference evidence="2 3" key="1">
    <citation type="submission" date="2019-06" db="EMBL/GenBank/DDBJ databases">
        <title>A chromosomal-level reference genome of Carpinus fangiana (Coryloideae, Betulaceae).</title>
        <authorList>
            <person name="Yang X."/>
            <person name="Wang Z."/>
            <person name="Zhang L."/>
            <person name="Hao G."/>
            <person name="Liu J."/>
            <person name="Yang Y."/>
        </authorList>
    </citation>
    <scope>NUCLEOTIDE SEQUENCE [LARGE SCALE GENOMIC DNA]</scope>
    <source>
        <strain evidence="2">Cfa_2016G</strain>
        <tissue evidence="2">Leaf</tissue>
    </source>
</reference>
<keyword evidence="3" id="KW-1185">Reference proteome</keyword>
<gene>
    <name evidence="2" type="ORF">FH972_012383</name>
</gene>
<evidence type="ECO:0000313" key="3">
    <source>
        <dbReference type="Proteomes" id="UP000327013"/>
    </source>
</evidence>
<feature type="compositionally biased region" description="Basic and acidic residues" evidence="1">
    <location>
        <begin position="156"/>
        <end position="195"/>
    </location>
</feature>
<feature type="region of interest" description="Disordered" evidence="1">
    <location>
        <begin position="119"/>
        <end position="195"/>
    </location>
</feature>
<organism evidence="2 3">
    <name type="scientific">Carpinus fangiana</name>
    <dbReference type="NCBI Taxonomy" id="176857"/>
    <lineage>
        <taxon>Eukaryota</taxon>
        <taxon>Viridiplantae</taxon>
        <taxon>Streptophyta</taxon>
        <taxon>Embryophyta</taxon>
        <taxon>Tracheophyta</taxon>
        <taxon>Spermatophyta</taxon>
        <taxon>Magnoliopsida</taxon>
        <taxon>eudicotyledons</taxon>
        <taxon>Gunneridae</taxon>
        <taxon>Pentapetalae</taxon>
        <taxon>rosids</taxon>
        <taxon>fabids</taxon>
        <taxon>Fagales</taxon>
        <taxon>Betulaceae</taxon>
        <taxon>Carpinus</taxon>
    </lineage>
</organism>
<dbReference type="EMBL" id="CM017325">
    <property type="protein sequence ID" value="KAE8055550.1"/>
    <property type="molecule type" value="Genomic_DNA"/>
</dbReference>
<feature type="compositionally biased region" description="Low complexity" evidence="1">
    <location>
        <begin position="84"/>
        <end position="93"/>
    </location>
</feature>
<dbReference type="AlphaFoldDB" id="A0A5N6R3L6"/>
<dbReference type="Proteomes" id="UP000327013">
    <property type="component" value="Chromosome 5"/>
</dbReference>
<feature type="compositionally biased region" description="Basic and acidic residues" evidence="1">
    <location>
        <begin position="134"/>
        <end position="148"/>
    </location>
</feature>
<feature type="region of interest" description="Disordered" evidence="1">
    <location>
        <begin position="71"/>
        <end position="104"/>
    </location>
</feature>